<dbReference type="InterPro" id="IPR023395">
    <property type="entry name" value="MCP_dom_sf"/>
</dbReference>
<dbReference type="STRING" id="46835.A0A504YF01"/>
<keyword evidence="3 5" id="KW-0812">Transmembrane</keyword>
<sequence>GIVYASTYETIRDAASTFDSLGPSGRSFLGGAAASLVAQSMVVPIDIVSQHIMVLSRYNPAQPGTLGSKTLLSSASPTTHVDQIRALTPLRFRPDELSSSWARFRSVTTQIAKRHGVRGFYNGYVISICTFVPSSALWWGFYDKFCRLIASLPREPFSVGPLRRLFRRDPAHEPSEPENAPHQLGNLLPRLAIQLISAPLAGIAAATIVNPIDCVRVRMQVGHVCFTESVRTLWATEGLRWFVKGLSARLIQTGIFSFWLVMIYEPVKVFCLKEEFRGRFRASSSSW</sequence>
<feature type="non-terminal residue" evidence="8">
    <location>
        <position position="1"/>
    </location>
</feature>
<evidence type="ECO:0000256" key="1">
    <source>
        <dbReference type="ARBA" id="ARBA00004141"/>
    </source>
</evidence>
<comment type="caution">
    <text evidence="8">The sequence shown here is derived from an EMBL/GenBank/DDBJ whole genome shotgun (WGS) entry which is preliminary data.</text>
</comment>
<dbReference type="GO" id="GO:0016020">
    <property type="term" value="C:membrane"/>
    <property type="evidence" value="ECO:0007669"/>
    <property type="project" value="UniProtKB-SubCell"/>
</dbReference>
<protein>
    <submittedName>
        <fullName evidence="8">Solute carrier family 25 member 44</fullName>
    </submittedName>
</protein>
<dbReference type="Pfam" id="PF00153">
    <property type="entry name" value="Mito_carr"/>
    <property type="match status" value="2"/>
</dbReference>
<dbReference type="Proteomes" id="UP000316759">
    <property type="component" value="Unassembled WGS sequence"/>
</dbReference>
<comment type="subcellular location">
    <subcellularLocation>
        <location evidence="1">Membrane</location>
        <topology evidence="1">Multi-pass membrane protein</topology>
    </subcellularLocation>
</comment>
<dbReference type="EMBL" id="SUNJ01009611">
    <property type="protein sequence ID" value="TPP60292.1"/>
    <property type="molecule type" value="Genomic_DNA"/>
</dbReference>
<dbReference type="PANTHER" id="PTHR46314">
    <property type="entry name" value="SOLUTE CARRIER FAMILY 25 MEMBER 44"/>
    <property type="match status" value="1"/>
</dbReference>
<feature type="repeat" description="Solcar" evidence="5">
    <location>
        <begin position="22"/>
        <end position="148"/>
    </location>
</feature>
<dbReference type="GO" id="GO:0009083">
    <property type="term" value="P:branched-chain amino acid catabolic process"/>
    <property type="evidence" value="ECO:0007669"/>
    <property type="project" value="InterPro"/>
</dbReference>
<evidence type="ECO:0000256" key="7">
    <source>
        <dbReference type="SAM" id="Phobius"/>
    </source>
</evidence>
<dbReference type="PROSITE" id="PS50920">
    <property type="entry name" value="SOLCAR"/>
    <property type="match status" value="2"/>
</dbReference>
<evidence type="ECO:0000256" key="6">
    <source>
        <dbReference type="RuleBase" id="RU000488"/>
    </source>
</evidence>
<keyword evidence="4 5" id="KW-0472">Membrane</keyword>
<keyword evidence="9" id="KW-1185">Reference proteome</keyword>
<accession>A0A504YF01</accession>
<keyword evidence="7" id="KW-1133">Transmembrane helix</keyword>
<dbReference type="GO" id="GO:0005739">
    <property type="term" value="C:mitochondrion"/>
    <property type="evidence" value="ECO:0007669"/>
    <property type="project" value="InterPro"/>
</dbReference>
<dbReference type="GO" id="GO:0015658">
    <property type="term" value="F:branched-chain amino acid transmembrane transporter activity"/>
    <property type="evidence" value="ECO:0007669"/>
    <property type="project" value="InterPro"/>
</dbReference>
<dbReference type="PANTHER" id="PTHR46314:SF2">
    <property type="entry name" value="SOLUTE CARRIER FAMILY 25 MEMBER 44"/>
    <property type="match status" value="1"/>
</dbReference>
<dbReference type="Gene3D" id="1.50.40.10">
    <property type="entry name" value="Mitochondrial carrier domain"/>
    <property type="match status" value="1"/>
</dbReference>
<evidence type="ECO:0000313" key="9">
    <source>
        <dbReference type="Proteomes" id="UP000316759"/>
    </source>
</evidence>
<proteinExistence type="inferred from homology"/>
<evidence type="ECO:0000256" key="2">
    <source>
        <dbReference type="ARBA" id="ARBA00006375"/>
    </source>
</evidence>
<dbReference type="OrthoDB" id="250329at2759"/>
<reference evidence="8 9" key="1">
    <citation type="submission" date="2019-04" db="EMBL/GenBank/DDBJ databases">
        <title>Annotation for the trematode Fasciola gigantica.</title>
        <authorList>
            <person name="Choi Y.-J."/>
        </authorList>
    </citation>
    <scope>NUCLEOTIDE SEQUENCE [LARGE SCALE GENOMIC DNA]</scope>
    <source>
        <strain evidence="8">Uganda_cow_1</strain>
    </source>
</reference>
<dbReference type="InterPro" id="IPR042164">
    <property type="entry name" value="SLC25A44"/>
</dbReference>
<evidence type="ECO:0000313" key="8">
    <source>
        <dbReference type="EMBL" id="TPP60292.1"/>
    </source>
</evidence>
<gene>
    <name evidence="8" type="ORF">FGIG_10808</name>
</gene>
<feature type="repeat" description="Solcar" evidence="5">
    <location>
        <begin position="189"/>
        <end position="270"/>
    </location>
</feature>
<dbReference type="SUPFAM" id="SSF103506">
    <property type="entry name" value="Mitochondrial carrier"/>
    <property type="match status" value="1"/>
</dbReference>
<feature type="transmembrane region" description="Helical" evidence="7">
    <location>
        <begin position="120"/>
        <end position="141"/>
    </location>
</feature>
<name>A0A504YF01_FASGI</name>
<keyword evidence="6" id="KW-0813">Transport</keyword>
<dbReference type="InterPro" id="IPR018108">
    <property type="entry name" value="MCP_transmembrane"/>
</dbReference>
<evidence type="ECO:0000256" key="3">
    <source>
        <dbReference type="ARBA" id="ARBA00022692"/>
    </source>
</evidence>
<evidence type="ECO:0000256" key="5">
    <source>
        <dbReference type="PROSITE-ProRule" id="PRU00282"/>
    </source>
</evidence>
<organism evidence="8 9">
    <name type="scientific">Fasciola gigantica</name>
    <name type="common">Giant liver fluke</name>
    <dbReference type="NCBI Taxonomy" id="46835"/>
    <lineage>
        <taxon>Eukaryota</taxon>
        <taxon>Metazoa</taxon>
        <taxon>Spiralia</taxon>
        <taxon>Lophotrochozoa</taxon>
        <taxon>Platyhelminthes</taxon>
        <taxon>Trematoda</taxon>
        <taxon>Digenea</taxon>
        <taxon>Plagiorchiida</taxon>
        <taxon>Echinostomata</taxon>
        <taxon>Echinostomatoidea</taxon>
        <taxon>Fasciolidae</taxon>
        <taxon>Fasciola</taxon>
    </lineage>
</organism>
<dbReference type="AlphaFoldDB" id="A0A504YF01"/>
<comment type="similarity">
    <text evidence="2 6">Belongs to the mitochondrial carrier (TC 2.A.29) family.</text>
</comment>
<evidence type="ECO:0000256" key="4">
    <source>
        <dbReference type="ARBA" id="ARBA00023136"/>
    </source>
</evidence>